<evidence type="ECO:0000256" key="4">
    <source>
        <dbReference type="SAM" id="MobiDB-lite"/>
    </source>
</evidence>
<dbReference type="PROSITE" id="PS51462">
    <property type="entry name" value="NUDIX"/>
    <property type="match status" value="1"/>
</dbReference>
<evidence type="ECO:0000313" key="6">
    <source>
        <dbReference type="EMBL" id="RKR87277.1"/>
    </source>
</evidence>
<dbReference type="Proteomes" id="UP000277671">
    <property type="component" value="Unassembled WGS sequence"/>
</dbReference>
<dbReference type="PROSITE" id="PS00893">
    <property type="entry name" value="NUDIX_BOX"/>
    <property type="match status" value="1"/>
</dbReference>
<dbReference type="InterPro" id="IPR020084">
    <property type="entry name" value="NUDIX_hydrolase_CS"/>
</dbReference>
<accession>A0A495JEH1</accession>
<feature type="compositionally biased region" description="Basic and acidic residues" evidence="4">
    <location>
        <begin position="147"/>
        <end position="159"/>
    </location>
</feature>
<comment type="caution">
    <text evidence="6">The sequence shown here is derived from an EMBL/GenBank/DDBJ whole genome shotgun (WGS) entry which is preliminary data.</text>
</comment>
<dbReference type="InterPro" id="IPR015797">
    <property type="entry name" value="NUDIX_hydrolase-like_dom_sf"/>
</dbReference>
<dbReference type="PANTHER" id="PTHR43046">
    <property type="entry name" value="GDP-MANNOSE MANNOSYL HYDROLASE"/>
    <property type="match status" value="1"/>
</dbReference>
<keyword evidence="7" id="KW-1185">Reference proteome</keyword>
<dbReference type="PANTHER" id="PTHR43046:SF12">
    <property type="entry name" value="GDP-MANNOSE MANNOSYL HYDROLASE"/>
    <property type="match status" value="1"/>
</dbReference>
<dbReference type="Gene3D" id="3.90.79.10">
    <property type="entry name" value="Nucleoside Triphosphate Pyrophosphohydrolase"/>
    <property type="match status" value="1"/>
</dbReference>
<dbReference type="GO" id="GO:0016787">
    <property type="term" value="F:hydrolase activity"/>
    <property type="evidence" value="ECO:0007669"/>
    <property type="project" value="UniProtKB-KW"/>
</dbReference>
<dbReference type="AlphaFoldDB" id="A0A495JEH1"/>
<feature type="region of interest" description="Disordered" evidence="4">
    <location>
        <begin position="139"/>
        <end position="159"/>
    </location>
</feature>
<evidence type="ECO:0000256" key="1">
    <source>
        <dbReference type="ARBA" id="ARBA00001946"/>
    </source>
</evidence>
<evidence type="ECO:0000256" key="2">
    <source>
        <dbReference type="ARBA" id="ARBA00022801"/>
    </source>
</evidence>
<gene>
    <name evidence="6" type="ORF">BDK92_1552</name>
</gene>
<keyword evidence="2" id="KW-0378">Hydrolase</keyword>
<keyword evidence="3" id="KW-0460">Magnesium</keyword>
<dbReference type="InterPro" id="IPR000086">
    <property type="entry name" value="NUDIX_hydrolase_dom"/>
</dbReference>
<evidence type="ECO:0000256" key="3">
    <source>
        <dbReference type="ARBA" id="ARBA00022842"/>
    </source>
</evidence>
<evidence type="ECO:0000313" key="7">
    <source>
        <dbReference type="Proteomes" id="UP000277671"/>
    </source>
</evidence>
<protein>
    <submittedName>
        <fullName evidence="6">Nucleoside triphosphatase</fullName>
    </submittedName>
</protein>
<reference evidence="6 7" key="1">
    <citation type="submission" date="2018-10" db="EMBL/GenBank/DDBJ databases">
        <title>Sequencing the genomes of 1000 actinobacteria strains.</title>
        <authorList>
            <person name="Klenk H.-P."/>
        </authorList>
    </citation>
    <scope>NUCLEOTIDE SEQUENCE [LARGE SCALE GENOMIC DNA]</scope>
    <source>
        <strain evidence="6 7">DSM 45175</strain>
    </source>
</reference>
<dbReference type="EMBL" id="RBKT01000001">
    <property type="protein sequence ID" value="RKR87277.1"/>
    <property type="molecule type" value="Genomic_DNA"/>
</dbReference>
<organism evidence="6 7">
    <name type="scientific">Micromonospora pisi</name>
    <dbReference type="NCBI Taxonomy" id="589240"/>
    <lineage>
        <taxon>Bacteria</taxon>
        <taxon>Bacillati</taxon>
        <taxon>Actinomycetota</taxon>
        <taxon>Actinomycetes</taxon>
        <taxon>Micromonosporales</taxon>
        <taxon>Micromonosporaceae</taxon>
        <taxon>Micromonospora</taxon>
    </lineage>
</organism>
<comment type="cofactor">
    <cofactor evidence="1">
        <name>Mg(2+)</name>
        <dbReference type="ChEBI" id="CHEBI:18420"/>
    </cofactor>
</comment>
<evidence type="ECO:0000259" key="5">
    <source>
        <dbReference type="PROSITE" id="PS51462"/>
    </source>
</evidence>
<sequence length="159" mass="17603">MGGIEIIVSALIRNPDGAILLIRQPKWGDVWTLPGGHLRLGESLPVGAQREGEEETGLALKYEGLVDWGELIDSENLAHPVHFVYFDYSFTTDSSQLRLDATEIAEALWVRPAEVLDYDLSPGYRKTLERYLSGTGSKSGAGLLTPDRCRSDENAESRR</sequence>
<name>A0A495JEH1_9ACTN</name>
<dbReference type="RefSeq" id="WP_170208521.1">
    <property type="nucleotide sequence ID" value="NZ_RBKT01000001.1"/>
</dbReference>
<dbReference type="Pfam" id="PF00293">
    <property type="entry name" value="NUDIX"/>
    <property type="match status" value="1"/>
</dbReference>
<proteinExistence type="predicted"/>
<dbReference type="SUPFAM" id="SSF55811">
    <property type="entry name" value="Nudix"/>
    <property type="match status" value="1"/>
</dbReference>
<feature type="domain" description="Nudix hydrolase" evidence="5">
    <location>
        <begin position="3"/>
        <end position="133"/>
    </location>
</feature>